<reference evidence="2" key="1">
    <citation type="submission" date="2006-10" db="EMBL/GenBank/DDBJ databases">
        <title>Complete sequence of Solibacter usitatus Ellin6076.</title>
        <authorList>
            <consortium name="US DOE Joint Genome Institute"/>
            <person name="Copeland A."/>
            <person name="Lucas S."/>
            <person name="Lapidus A."/>
            <person name="Barry K."/>
            <person name="Detter J.C."/>
            <person name="Glavina del Rio T."/>
            <person name="Hammon N."/>
            <person name="Israni S."/>
            <person name="Dalin E."/>
            <person name="Tice H."/>
            <person name="Pitluck S."/>
            <person name="Thompson L.S."/>
            <person name="Brettin T."/>
            <person name="Bruce D."/>
            <person name="Han C."/>
            <person name="Tapia R."/>
            <person name="Gilna P."/>
            <person name="Schmutz J."/>
            <person name="Larimer F."/>
            <person name="Land M."/>
            <person name="Hauser L."/>
            <person name="Kyrpides N."/>
            <person name="Mikhailova N."/>
            <person name="Janssen P.H."/>
            <person name="Kuske C.R."/>
            <person name="Richardson P."/>
        </authorList>
    </citation>
    <scope>NUCLEOTIDE SEQUENCE</scope>
    <source>
        <strain evidence="2">Ellin6076</strain>
    </source>
</reference>
<dbReference type="InParanoid" id="Q01Z29"/>
<evidence type="ECO:0000259" key="1">
    <source>
        <dbReference type="Pfam" id="PF23845"/>
    </source>
</evidence>
<dbReference type="HOGENOM" id="CLU_322072_0_0_0"/>
<dbReference type="eggNOG" id="COG4386">
    <property type="taxonomic scope" value="Bacteria"/>
</dbReference>
<dbReference type="OrthoDB" id="127164at2"/>
<protein>
    <recommendedName>
        <fullName evidence="1">Non-contractile tail sheath TIM barrel domain-containing protein</fullName>
    </recommendedName>
</protein>
<proteinExistence type="predicted"/>
<accession>Q01Z29</accession>
<gene>
    <name evidence="2" type="ordered locus">Acid_4122</name>
</gene>
<evidence type="ECO:0000313" key="2">
    <source>
        <dbReference type="EMBL" id="ABJ85086.1"/>
    </source>
</evidence>
<organism evidence="2">
    <name type="scientific">Solibacter usitatus (strain Ellin6076)</name>
    <dbReference type="NCBI Taxonomy" id="234267"/>
    <lineage>
        <taxon>Bacteria</taxon>
        <taxon>Pseudomonadati</taxon>
        <taxon>Acidobacteriota</taxon>
        <taxon>Terriglobia</taxon>
        <taxon>Bryobacterales</taxon>
        <taxon>Solibacteraceae</taxon>
        <taxon>Candidatus Solibacter</taxon>
    </lineage>
</organism>
<dbReference type="KEGG" id="sus:Acid_4122"/>
<feature type="domain" description="Non-contractile tail sheath TIM barrel" evidence="1">
    <location>
        <begin position="603"/>
        <end position="848"/>
    </location>
</feature>
<sequence>MPEQLTKLRPDRDLQCYFERPSAVAALSGASAGGFTVSGCWRQQFDWAVVEWTRDNTFEYPPLRNLPDGDLSGVHLTYEEVRTNCITLDSALYPTVDWPYLRIWAISGGIETLYRVPLKDHAAAIGDYHAAKAVFELQGTPGPGDYIELAWLEQHFNYRVTASDTLESAVAALAGVIAANQDSAGVSACASGTQITLTYLGMAGTNGNRVGVYGTTYGTGTQSWSPTASLFSGGLSPQRWKIDLDFSNLLDVNGTHVPTANVRKMRWTWAADLQSADFARSEFSVMVSSWSVTGANLLYSVAGAGSRRIEDDSEDVSLEGAWSFEHGNYSGGSIRWTTTPGARIRCTYQANGAHTLLLGTRRTATAGKICVQVDTGAPVTVDLSLAAEDVLVRLPLGSLSGQAAHTVTITHAGAAGTSVYFDFLEIAYPCSQLPEFSAMNQTTLATDWDTDHSIALAAERTAWILQKLGFRGRANHYVGAMWFYELYRPGQAYASGSITFSGVPQFGKITQLTVGATPVQHLNLIGDTPESIAKCFELLINAGSTGVRACSQGAVLTIASRAMGTAGNAISISARTNSAGFTAQTSAATLTGGLDGIWRTDTAATRRINRAARDWTRAYLQALTASSIDATAAFSMELQHGDDTPAAGLAQRYPNGDAVWLNTPALQTNFGPESTAFWREVHLEMAGVMSEAGLRPYLQFGEVQWWYFAGPSGMTFYDSHTTSAFQARYGRPMGLIANQKVDPAAFPDECTFLSQLIGQFTDAIMAYVRQTYPDARFEVLYPPDVNDTPLNSKINFPATYWTPARIDCLKTENFTYTGDRDLNKAQQSIDLPLQLGFSRSEASHLVGIGEYTAPWNKEQQLATGGHLESVVLFALDQFCLIGYALPLDRGSRRSQYMGS</sequence>
<dbReference type="EMBL" id="CP000473">
    <property type="protein sequence ID" value="ABJ85086.1"/>
    <property type="molecule type" value="Genomic_DNA"/>
</dbReference>
<dbReference type="STRING" id="234267.Acid_4122"/>
<dbReference type="AlphaFoldDB" id="Q01Z29"/>
<name>Q01Z29_SOLUE</name>
<dbReference type="Pfam" id="PF23845">
    <property type="entry name" value="TIM-barrel_NCTSP"/>
    <property type="match status" value="1"/>
</dbReference>
<dbReference type="InterPro" id="IPR057122">
    <property type="entry name" value="TIM-barrel_NCTSP"/>
</dbReference>